<proteinExistence type="predicted"/>
<dbReference type="Proteomes" id="UP000315891">
    <property type="component" value="Chromosome"/>
</dbReference>
<organism evidence="2 3">
    <name type="scientific">Pseudoluteimonas lycopersici</name>
    <dbReference type="NCBI Taxonomy" id="1324796"/>
    <lineage>
        <taxon>Bacteria</taxon>
        <taxon>Pseudomonadati</taxon>
        <taxon>Pseudomonadota</taxon>
        <taxon>Gammaproteobacteria</taxon>
        <taxon>Lysobacterales</taxon>
        <taxon>Lysobacteraceae</taxon>
        <taxon>Pseudoluteimonas</taxon>
    </lineage>
</organism>
<feature type="transmembrane region" description="Helical" evidence="1">
    <location>
        <begin position="74"/>
        <end position="93"/>
    </location>
</feature>
<dbReference type="AlphaFoldDB" id="A0A516V7W8"/>
<keyword evidence="1" id="KW-0812">Transmembrane</keyword>
<accession>A0A516V7W8</accession>
<dbReference type="RefSeq" id="WP_143880073.1">
    <property type="nucleotide sequence ID" value="NZ_CP041742.1"/>
</dbReference>
<keyword evidence="1" id="KW-1133">Transmembrane helix</keyword>
<protein>
    <submittedName>
        <fullName evidence="2">Uncharacterized protein</fullName>
    </submittedName>
</protein>
<feature type="transmembrane region" description="Helical" evidence="1">
    <location>
        <begin position="42"/>
        <end position="62"/>
    </location>
</feature>
<evidence type="ECO:0000313" key="2">
    <source>
        <dbReference type="EMBL" id="QDQ74564.1"/>
    </source>
</evidence>
<feature type="transmembrane region" description="Helical" evidence="1">
    <location>
        <begin position="12"/>
        <end position="30"/>
    </location>
</feature>
<evidence type="ECO:0000313" key="3">
    <source>
        <dbReference type="Proteomes" id="UP000315891"/>
    </source>
</evidence>
<reference evidence="2 3" key="1">
    <citation type="submission" date="2019-07" db="EMBL/GenBank/DDBJ databases">
        <title>Lysobacter weifangensis sp. nov., isolated from bensulfuron-methyl contaminated farmland soil.</title>
        <authorList>
            <person name="Zhao H."/>
        </authorList>
    </citation>
    <scope>NUCLEOTIDE SEQUENCE [LARGE SCALE GENOMIC DNA]</scope>
    <source>
        <strain evidence="2 3">CC-Bw-6</strain>
    </source>
</reference>
<keyword evidence="1" id="KW-0472">Membrane</keyword>
<sequence>MNPIIRTTLGAIYLAATIVLAICGISLWRTHCEGFGCTGVGIAWLAWCVIYAVVFGFGCFSYIKQSGPLKKTMLVVLVLQGLGAVSLAAYWAYRSAA</sequence>
<dbReference type="EMBL" id="CP041742">
    <property type="protein sequence ID" value="QDQ74564.1"/>
    <property type="molecule type" value="Genomic_DNA"/>
</dbReference>
<gene>
    <name evidence="2" type="ORF">FNZ56_12070</name>
</gene>
<dbReference type="OrthoDB" id="8812690at2"/>
<name>A0A516V7W8_9GAMM</name>
<keyword evidence="3" id="KW-1185">Reference proteome</keyword>
<evidence type="ECO:0000256" key="1">
    <source>
        <dbReference type="SAM" id="Phobius"/>
    </source>
</evidence>